<feature type="domain" description="Dystroglycan-type cadherin-like" evidence="3">
    <location>
        <begin position="778"/>
        <end position="867"/>
    </location>
</feature>
<dbReference type="InterPro" id="IPR026444">
    <property type="entry name" value="Secre_tail"/>
</dbReference>
<keyword evidence="5" id="KW-1185">Reference proteome</keyword>
<dbReference type="Pfam" id="PF05345">
    <property type="entry name" value="He_PIG"/>
    <property type="match status" value="3"/>
</dbReference>
<gene>
    <name evidence="4" type="ORF">DUE52_15580</name>
</gene>
<feature type="region of interest" description="Disordered" evidence="1">
    <location>
        <begin position="1063"/>
        <end position="1092"/>
    </location>
</feature>
<dbReference type="SUPFAM" id="SSF49313">
    <property type="entry name" value="Cadherin-like"/>
    <property type="match status" value="3"/>
</dbReference>
<dbReference type="Proteomes" id="UP000253383">
    <property type="component" value="Unassembled WGS sequence"/>
</dbReference>
<proteinExistence type="predicted"/>
<evidence type="ECO:0000313" key="5">
    <source>
        <dbReference type="Proteomes" id="UP000253383"/>
    </source>
</evidence>
<dbReference type="InterPro" id="IPR015919">
    <property type="entry name" value="Cadherin-like_sf"/>
</dbReference>
<keyword evidence="2" id="KW-0732">Signal</keyword>
<dbReference type="SMART" id="SM00736">
    <property type="entry name" value="CADG"/>
    <property type="match status" value="3"/>
</dbReference>
<evidence type="ECO:0000313" key="4">
    <source>
        <dbReference type="EMBL" id="RCR68539.1"/>
    </source>
</evidence>
<evidence type="ECO:0000256" key="2">
    <source>
        <dbReference type="SAM" id="SignalP"/>
    </source>
</evidence>
<evidence type="ECO:0000256" key="1">
    <source>
        <dbReference type="SAM" id="MobiDB-lite"/>
    </source>
</evidence>
<dbReference type="GO" id="GO:0005509">
    <property type="term" value="F:calcium ion binding"/>
    <property type="evidence" value="ECO:0007669"/>
    <property type="project" value="InterPro"/>
</dbReference>
<accession>A0A368JLK8</accession>
<dbReference type="RefSeq" id="WP_114406958.1">
    <property type="nucleotide sequence ID" value="NZ_QOWE01000012.1"/>
</dbReference>
<comment type="caution">
    <text evidence="4">The sequence shown here is derived from an EMBL/GenBank/DDBJ whole genome shotgun (WGS) entry which is preliminary data.</text>
</comment>
<dbReference type="Gene3D" id="2.60.40.10">
    <property type="entry name" value="Immunoglobulins"/>
    <property type="match status" value="3"/>
</dbReference>
<organism evidence="4 5">
    <name type="scientific">Larkinella punicea</name>
    <dbReference type="NCBI Taxonomy" id="2315727"/>
    <lineage>
        <taxon>Bacteria</taxon>
        <taxon>Pseudomonadati</taxon>
        <taxon>Bacteroidota</taxon>
        <taxon>Cytophagia</taxon>
        <taxon>Cytophagales</taxon>
        <taxon>Spirosomataceae</taxon>
        <taxon>Larkinella</taxon>
    </lineage>
</organism>
<feature type="domain" description="Dystroglycan-type cadherin-like" evidence="3">
    <location>
        <begin position="1085"/>
        <end position="1172"/>
    </location>
</feature>
<name>A0A368JLK8_9BACT</name>
<protein>
    <submittedName>
        <fullName evidence="4">T9SS C-terminal target domain-containing protein</fullName>
    </submittedName>
</protein>
<evidence type="ECO:0000259" key="3">
    <source>
        <dbReference type="SMART" id="SM00736"/>
    </source>
</evidence>
<dbReference type="InterPro" id="IPR006644">
    <property type="entry name" value="Cadg"/>
</dbReference>
<reference evidence="4 5" key="1">
    <citation type="submission" date="2018-07" db="EMBL/GenBank/DDBJ databases">
        <title>Genome analysis of Larkinella rosea.</title>
        <authorList>
            <person name="Zhou Z."/>
            <person name="Wang G."/>
        </authorList>
    </citation>
    <scope>NUCLEOTIDE SEQUENCE [LARGE SCALE GENOMIC DNA]</scope>
    <source>
        <strain evidence="5">zzj9</strain>
    </source>
</reference>
<feature type="chain" id="PRO_5016736102" evidence="2">
    <location>
        <begin position="29"/>
        <end position="1374"/>
    </location>
</feature>
<dbReference type="GO" id="GO:0016020">
    <property type="term" value="C:membrane"/>
    <property type="evidence" value="ECO:0007669"/>
    <property type="project" value="InterPro"/>
</dbReference>
<sequence>MKPTYTPDRLLPGYLLCLWLLCILNATAQPITIASEDYKVDTGLKLIVCNRIPVIPSSPQSLTLVFDKNYTYSATGEAFQVGKEYTLGSTAGSYKLFFTTFPIIAFNTNGVAISEDDNRTKGTVSIANPGNSPFSSSMGVRVRGNTSRLNPKKSYNLELWKDPAGNEELETSLFGMREDSKWLFLALYNEPLRVNNVASWAIWLKMHQLYYAGQEAGALPGIRTRYCDVFINNSYNGVYVITEDLDRKQLKLKKTRDNGEIRGELYKTGAKTDATWFTSVFNNNPLSPFDNNSATWSGYEMDYPKTPFWNSLFGIATFINKSTDAEFKNQVAGKFKLDNLIDNFLFLNAVGASDDNFGNNQFIARYKENEPYIFLPWDFDITLGNYYGSVDPVGENVRFNGFYYRLLTLNPNGFKSRMKKRWLALRQGDLTNANYKKNLTDNTTLLTHEGAYKREELRWPASLRLSEHTAILNWVDKRLTVLDQYFAEFPDQDPSAVDVTLLNFTGQISGAEKTLNWTTSSEKDASRFEVEFSADALTFGKVGEVAASGNSVVEKAYAFTHPDASAVAYYRLKIFNIDGLFKYSNPLLIGACPSPPAVPTLSASSTAINAGQSTVLTAAGCAQTVLWNTGQTGSQITVSPATTTTYQARCRQSAGCESAFSNIITVKVNPVTAYDGYLSTASCTVISGWAWDSKKPNAPLVVEILEGQNVIAFTVADIYRSELKTAGKGNGLHAYAFEPPKSLYDNKPHVLSARIKGSTFALKQGPKTVTCPLTNYAPLAPTIAPLSATVNTGFSWTLPMFFDADYGAVYYSLSGLPGGLSFDPISRDITGMPTAPGTFNLTYSASDGTATTPVLISLVVSTTGSVPEPVNQHPQPPAISPLSATVNAAYTITLAPFTDTDPLTYALNGLPNGLGFTPGTRVITGTPTVSGLFSLTYTATDNQSASSFLIVSLTVSPAVSVPPSTTVTGNFEGYLDKVECGSIRGWVWDRNKPNTALMIEFFANNVSIGTVNADIFRQDLKDAGKGDGAHAYSFTTPEFLKDGQLYAIRAKVKDSDYALKGSPKNLTCPGSGTGIPPTETGNQPPQAPATAPMSATLNTAFSATLPPFTDADPLTYSLTGLPGGLNFTGESRQLTGTPQVSGSFSLTYAATDGQLTTRTSMLLVVSPSVPVSATVTGNFEGYLDKVECGSIRGWVWDRNKPNTSLMVEFFANGVSIGTTNANIFRQDLKDLRKGNGAHAYSFSTPSSVKTGSSFQISAKVENSNYVLSWSPKSLNCPVGSRLSVVEDSGAESGDWLTVWPNPSDGNFEIRYTLEAGKPGELSVVDAAGRGWYRKSVEGVGPQRQKVSLSGAPGVFFVRLRQGTTLQTKKMIIGK</sequence>
<dbReference type="EMBL" id="QOWE01000012">
    <property type="protein sequence ID" value="RCR68539.1"/>
    <property type="molecule type" value="Genomic_DNA"/>
</dbReference>
<feature type="signal peptide" evidence="2">
    <location>
        <begin position="1"/>
        <end position="28"/>
    </location>
</feature>
<feature type="domain" description="Dystroglycan-type cadherin-like" evidence="3">
    <location>
        <begin position="874"/>
        <end position="962"/>
    </location>
</feature>
<dbReference type="Pfam" id="PF08757">
    <property type="entry name" value="CotH"/>
    <property type="match status" value="1"/>
</dbReference>
<dbReference type="InterPro" id="IPR013783">
    <property type="entry name" value="Ig-like_fold"/>
</dbReference>
<dbReference type="NCBIfam" id="TIGR04183">
    <property type="entry name" value="Por_Secre_tail"/>
    <property type="match status" value="1"/>
</dbReference>
<dbReference type="InterPro" id="IPR014867">
    <property type="entry name" value="Spore_coat_CotH_CotH2/3/7"/>
</dbReference>
<dbReference type="OrthoDB" id="9803752at2"/>